<dbReference type="Proteomes" id="UP001138802">
    <property type="component" value="Unassembled WGS sequence"/>
</dbReference>
<sequence>MFSQQRASGFTLIELMIVIAILGILASLATPTFDVLDRRRMVGATDALHSQIQLARTEAIKRAREVIVRLSLDEAATWRADVLMVDGNNEQLLDRLNGAQFESIRVLENLPLEFRFDPVRGTLRTLDDITINLASAREHHTRIRVRFTGRTAICSELGSGYIGVYQPCEVAVNHDETQPE</sequence>
<feature type="domain" description="General secretion pathway GspH" evidence="12">
    <location>
        <begin position="44"/>
        <end position="149"/>
    </location>
</feature>
<gene>
    <name evidence="13" type="ORF">CKO25_12030</name>
</gene>
<proteinExistence type="inferred from homology"/>
<keyword evidence="3" id="KW-1003">Cell membrane</keyword>
<evidence type="ECO:0000256" key="11">
    <source>
        <dbReference type="SAM" id="Phobius"/>
    </source>
</evidence>
<comment type="subcellular location">
    <subcellularLocation>
        <location evidence="1">Cell inner membrane</location>
        <topology evidence="1">Single-pass membrane protein</topology>
    </subcellularLocation>
</comment>
<dbReference type="EMBL" id="NRSD01000011">
    <property type="protein sequence ID" value="MBK1645357.1"/>
    <property type="molecule type" value="Genomic_DNA"/>
</dbReference>
<dbReference type="PROSITE" id="PS00409">
    <property type="entry name" value="PROKAR_NTER_METHYL"/>
    <property type="match status" value="1"/>
</dbReference>
<keyword evidence="5" id="KW-0997">Cell inner membrane</keyword>
<dbReference type="AlphaFoldDB" id="A0A9X0WIG6"/>
<dbReference type="GO" id="GO:0005886">
    <property type="term" value="C:plasma membrane"/>
    <property type="evidence" value="ECO:0007669"/>
    <property type="project" value="UniProtKB-SubCell"/>
</dbReference>
<dbReference type="NCBIfam" id="TIGR02532">
    <property type="entry name" value="IV_pilin_GFxxxE"/>
    <property type="match status" value="1"/>
</dbReference>
<keyword evidence="4" id="KW-0488">Methylation</keyword>
<evidence type="ECO:0000256" key="5">
    <source>
        <dbReference type="ARBA" id="ARBA00022519"/>
    </source>
</evidence>
<evidence type="ECO:0000256" key="7">
    <source>
        <dbReference type="ARBA" id="ARBA00022989"/>
    </source>
</evidence>
<dbReference type="GO" id="GO:0015627">
    <property type="term" value="C:type II protein secretion system complex"/>
    <property type="evidence" value="ECO:0007669"/>
    <property type="project" value="InterPro"/>
</dbReference>
<evidence type="ECO:0000256" key="8">
    <source>
        <dbReference type="ARBA" id="ARBA00023136"/>
    </source>
</evidence>
<organism evidence="13 14">
    <name type="scientific">Thiocapsa imhoffii</name>
    <dbReference type="NCBI Taxonomy" id="382777"/>
    <lineage>
        <taxon>Bacteria</taxon>
        <taxon>Pseudomonadati</taxon>
        <taxon>Pseudomonadota</taxon>
        <taxon>Gammaproteobacteria</taxon>
        <taxon>Chromatiales</taxon>
        <taxon>Chromatiaceae</taxon>
        <taxon>Thiocapsa</taxon>
    </lineage>
</organism>
<dbReference type="InterPro" id="IPR045584">
    <property type="entry name" value="Pilin-like"/>
</dbReference>
<evidence type="ECO:0000256" key="2">
    <source>
        <dbReference type="ARBA" id="ARBA00021549"/>
    </source>
</evidence>
<dbReference type="GO" id="GO:0015628">
    <property type="term" value="P:protein secretion by the type II secretion system"/>
    <property type="evidence" value="ECO:0007669"/>
    <property type="project" value="InterPro"/>
</dbReference>
<reference evidence="13 14" key="1">
    <citation type="journal article" date="2020" name="Microorganisms">
        <title>Osmotic Adaptation and Compatible Solute Biosynthesis of Phototrophic Bacteria as Revealed from Genome Analyses.</title>
        <authorList>
            <person name="Imhoff J.F."/>
            <person name="Rahn T."/>
            <person name="Kunzel S."/>
            <person name="Keller A."/>
            <person name="Neulinger S.C."/>
        </authorList>
    </citation>
    <scope>NUCLEOTIDE SEQUENCE [LARGE SCALE GENOMIC DNA]</scope>
    <source>
        <strain evidence="13 14">DSM 21303</strain>
    </source>
</reference>
<keyword evidence="8 11" id="KW-0472">Membrane</keyword>
<name>A0A9X0WIG6_9GAMM</name>
<accession>A0A9X0WIG6</accession>
<evidence type="ECO:0000256" key="9">
    <source>
        <dbReference type="ARBA" id="ARBA00025772"/>
    </source>
</evidence>
<evidence type="ECO:0000256" key="10">
    <source>
        <dbReference type="ARBA" id="ARBA00030775"/>
    </source>
</evidence>
<keyword evidence="14" id="KW-1185">Reference proteome</keyword>
<comment type="similarity">
    <text evidence="9">Belongs to the GSP H family.</text>
</comment>
<evidence type="ECO:0000256" key="1">
    <source>
        <dbReference type="ARBA" id="ARBA00004377"/>
    </source>
</evidence>
<comment type="caution">
    <text evidence="13">The sequence shown here is derived from an EMBL/GenBank/DDBJ whole genome shotgun (WGS) entry which is preliminary data.</text>
</comment>
<keyword evidence="7 11" id="KW-1133">Transmembrane helix</keyword>
<dbReference type="InterPro" id="IPR022346">
    <property type="entry name" value="T2SS_GspH"/>
</dbReference>
<evidence type="ECO:0000256" key="6">
    <source>
        <dbReference type="ARBA" id="ARBA00022692"/>
    </source>
</evidence>
<keyword evidence="6 11" id="KW-0812">Transmembrane</keyword>
<feature type="transmembrane region" description="Helical" evidence="11">
    <location>
        <begin position="12"/>
        <end position="33"/>
    </location>
</feature>
<dbReference type="Pfam" id="PF07963">
    <property type="entry name" value="N_methyl"/>
    <property type="match status" value="1"/>
</dbReference>
<evidence type="ECO:0000313" key="14">
    <source>
        <dbReference type="Proteomes" id="UP001138802"/>
    </source>
</evidence>
<protein>
    <recommendedName>
        <fullName evidence="2">Type II secretion system protein H</fullName>
    </recommendedName>
    <alternativeName>
        <fullName evidence="10">General secretion pathway protein H</fullName>
    </alternativeName>
</protein>
<evidence type="ECO:0000313" key="13">
    <source>
        <dbReference type="EMBL" id="MBK1645357.1"/>
    </source>
</evidence>
<dbReference type="Gene3D" id="3.30.700.10">
    <property type="entry name" value="Glycoprotein, Type 4 Pilin"/>
    <property type="match status" value="1"/>
</dbReference>
<evidence type="ECO:0000256" key="4">
    <source>
        <dbReference type="ARBA" id="ARBA00022481"/>
    </source>
</evidence>
<evidence type="ECO:0000256" key="3">
    <source>
        <dbReference type="ARBA" id="ARBA00022475"/>
    </source>
</evidence>
<evidence type="ECO:0000259" key="12">
    <source>
        <dbReference type="Pfam" id="PF12019"/>
    </source>
</evidence>
<dbReference type="Pfam" id="PF12019">
    <property type="entry name" value="GspH"/>
    <property type="match status" value="1"/>
</dbReference>
<dbReference type="InterPro" id="IPR012902">
    <property type="entry name" value="N_methyl_site"/>
</dbReference>
<dbReference type="RefSeq" id="WP_200388154.1">
    <property type="nucleotide sequence ID" value="NZ_NRSD01000011.1"/>
</dbReference>
<dbReference type="SUPFAM" id="SSF54523">
    <property type="entry name" value="Pili subunits"/>
    <property type="match status" value="1"/>
</dbReference>